<evidence type="ECO:0000313" key="2">
    <source>
        <dbReference type="Proteomes" id="UP000176527"/>
    </source>
</evidence>
<proteinExistence type="predicted"/>
<dbReference type="AlphaFoldDB" id="A0A1F5KEL6"/>
<comment type="caution">
    <text evidence="1">The sequence shown here is derived from an EMBL/GenBank/DDBJ whole genome shotgun (WGS) entry which is preliminary data.</text>
</comment>
<name>A0A1F5KEL6_9BACT</name>
<evidence type="ECO:0008006" key="3">
    <source>
        <dbReference type="Google" id="ProtNLM"/>
    </source>
</evidence>
<reference evidence="1 2" key="1">
    <citation type="journal article" date="2016" name="Nat. Commun.">
        <title>Thousands of microbial genomes shed light on interconnected biogeochemical processes in an aquifer system.</title>
        <authorList>
            <person name="Anantharaman K."/>
            <person name="Brown C.T."/>
            <person name="Hug L.A."/>
            <person name="Sharon I."/>
            <person name="Castelle C.J."/>
            <person name="Probst A.J."/>
            <person name="Thomas B.C."/>
            <person name="Singh A."/>
            <person name="Wilkins M.J."/>
            <person name="Karaoz U."/>
            <person name="Brodie E.L."/>
            <person name="Williams K.H."/>
            <person name="Hubbard S.S."/>
            <person name="Banfield J.F."/>
        </authorList>
    </citation>
    <scope>NUCLEOTIDE SEQUENCE [LARGE SCALE GENOMIC DNA]</scope>
</reference>
<dbReference type="EMBL" id="MFDE01000001">
    <property type="protein sequence ID" value="OGE39392.1"/>
    <property type="molecule type" value="Genomic_DNA"/>
</dbReference>
<dbReference type="Proteomes" id="UP000176527">
    <property type="component" value="Unassembled WGS sequence"/>
</dbReference>
<organism evidence="1 2">
    <name type="scientific">Candidatus Daviesbacteria bacterium RIFCSPHIGHO2_12_FULL_37_11</name>
    <dbReference type="NCBI Taxonomy" id="1797777"/>
    <lineage>
        <taxon>Bacteria</taxon>
        <taxon>Candidatus Daviesiibacteriota</taxon>
    </lineage>
</organism>
<sequence length="236" mass="27025">METKSENPFPIHLLDEEQKAAYFEWEKLFEICHNPPPENLEIGTIIMPTGYWMDRAPASLTLFKERFLKQDSSPHLVVTGKHSHPDLLRGGAGASKVIRAMNIYGKLTPKMKQNLIPDDYAENTKMQALNISAALAWRHISEPLVVVVSAEHLPRLYSTFIATILEIENPILETRLYSIAVFGDWESDIPKENRGKRYEQIPAEINRFPGYRAKGDVATEEELIRYVSWLKTNIYA</sequence>
<protein>
    <recommendedName>
        <fullName evidence="3">DUF218 domain-containing protein</fullName>
    </recommendedName>
</protein>
<evidence type="ECO:0000313" key="1">
    <source>
        <dbReference type="EMBL" id="OGE39392.1"/>
    </source>
</evidence>
<gene>
    <name evidence="1" type="ORF">A3F00_02040</name>
</gene>
<accession>A0A1F5KEL6</accession>